<dbReference type="Gene3D" id="3.40.50.11200">
    <property type="match status" value="1"/>
</dbReference>
<comment type="caution">
    <text evidence="2">The sequence shown here is derived from an EMBL/GenBank/DDBJ whole genome shotgun (WGS) entry which is preliminary data.</text>
</comment>
<evidence type="ECO:0000313" key="3">
    <source>
        <dbReference type="Proteomes" id="UP001501333"/>
    </source>
</evidence>
<protein>
    <submittedName>
        <fullName evidence="2">TIR domain-containing protein</fullName>
    </submittedName>
</protein>
<organism evidence="2 3">
    <name type="scientific">Flavobacterium chungbukense</name>
    <dbReference type="NCBI Taxonomy" id="877464"/>
    <lineage>
        <taxon>Bacteria</taxon>
        <taxon>Pseudomonadati</taxon>
        <taxon>Bacteroidota</taxon>
        <taxon>Flavobacteriia</taxon>
        <taxon>Flavobacteriales</taxon>
        <taxon>Flavobacteriaceae</taxon>
        <taxon>Flavobacterium</taxon>
    </lineage>
</organism>
<dbReference type="InterPro" id="IPR036490">
    <property type="entry name" value="ThsB_TIR-like_sf"/>
</dbReference>
<reference evidence="3" key="1">
    <citation type="journal article" date="2019" name="Int. J. Syst. Evol. Microbiol.">
        <title>The Global Catalogue of Microorganisms (GCM) 10K type strain sequencing project: providing services to taxonomists for standard genome sequencing and annotation.</title>
        <authorList>
            <consortium name="The Broad Institute Genomics Platform"/>
            <consortium name="The Broad Institute Genome Sequencing Center for Infectious Disease"/>
            <person name="Wu L."/>
            <person name="Ma J."/>
        </authorList>
    </citation>
    <scope>NUCLEOTIDE SEQUENCE [LARGE SCALE GENOMIC DNA]</scope>
    <source>
        <strain evidence="3">JCM 17386</strain>
    </source>
</reference>
<name>A0ABP7YIQ5_9FLAO</name>
<dbReference type="EMBL" id="BAABAO010000013">
    <property type="protein sequence ID" value="GAA4136831.1"/>
    <property type="molecule type" value="Genomic_DNA"/>
</dbReference>
<dbReference type="SUPFAM" id="SSF52206">
    <property type="entry name" value="Hypothetical protein MTH538"/>
    <property type="match status" value="1"/>
</dbReference>
<proteinExistence type="predicted"/>
<dbReference type="Proteomes" id="UP001501333">
    <property type="component" value="Unassembled WGS sequence"/>
</dbReference>
<keyword evidence="3" id="KW-1185">Reference proteome</keyword>
<gene>
    <name evidence="2" type="ORF">GCM10022250_33920</name>
</gene>
<accession>A0ABP7YIQ5</accession>
<evidence type="ECO:0000259" key="1">
    <source>
        <dbReference type="Pfam" id="PF08937"/>
    </source>
</evidence>
<dbReference type="Pfam" id="PF08937">
    <property type="entry name" value="ThsB_TIR"/>
    <property type="match status" value="1"/>
</dbReference>
<sequence>MAYTACYTCFDGDTDMNCYNLMKAWHKNGKFNFTFDNVHDLEQVRDTSAEETIKRSLRRRLNASDVFVVLIGKSTKYLYKFVRWEIEVAMEMNLPIIAINLDGRRTINNDLCPPILRDALAVHVPFSPDIVNYAITNWPYSHRDYKSQRISGSYRYNDSVYSQLGY</sequence>
<dbReference type="RefSeq" id="WP_229350022.1">
    <property type="nucleotide sequence ID" value="NZ_BAABAO010000013.1"/>
</dbReference>
<dbReference type="InterPro" id="IPR015032">
    <property type="entry name" value="ThsB__TIR-like_domain"/>
</dbReference>
<evidence type="ECO:0000313" key="2">
    <source>
        <dbReference type="EMBL" id="GAA4136831.1"/>
    </source>
</evidence>
<feature type="domain" description="Thoeris protein ThsB TIR-like" evidence="1">
    <location>
        <begin position="7"/>
        <end position="105"/>
    </location>
</feature>